<feature type="chain" id="PRO_5038939564" evidence="1">
    <location>
        <begin position="20"/>
        <end position="256"/>
    </location>
</feature>
<evidence type="ECO:0000313" key="2">
    <source>
        <dbReference type="EMBL" id="KAA8782380.1"/>
    </source>
</evidence>
<keyword evidence="1" id="KW-0732">Signal</keyword>
<feature type="signal peptide" evidence="1">
    <location>
        <begin position="1"/>
        <end position="19"/>
    </location>
</feature>
<gene>
    <name evidence="2" type="ORF">EC604_00775</name>
</gene>
<reference evidence="2 3" key="1">
    <citation type="journal article" date="2019" name="J. Ind. Microbiol. Biotechnol.">
        <title>Paenibacillus amylolyticus 27C64 has a diverse set of carbohydrate-active enzymes and complete pectin deconstruction system.</title>
        <authorList>
            <person name="Keggi C."/>
            <person name="Doran-Peterson J."/>
        </authorList>
    </citation>
    <scope>NUCLEOTIDE SEQUENCE [LARGE SCALE GENOMIC DNA]</scope>
    <source>
        <strain evidence="2 3">27C64</strain>
    </source>
</reference>
<comment type="caution">
    <text evidence="2">The sequence shown here is derived from an EMBL/GenBank/DDBJ whole genome shotgun (WGS) entry which is preliminary data.</text>
</comment>
<dbReference type="AlphaFoldDB" id="A0A5M9WKM1"/>
<proteinExistence type="predicted"/>
<evidence type="ECO:0000256" key="1">
    <source>
        <dbReference type="SAM" id="SignalP"/>
    </source>
</evidence>
<dbReference type="Proteomes" id="UP000323664">
    <property type="component" value="Unassembled WGS sequence"/>
</dbReference>
<accession>A0A5M9WKM1</accession>
<name>A0A5M9WKM1_PAEAM</name>
<sequence>MFIIQLLVTLVLLSGSGNADYASSTNLENTSLHTRTASPELVLESGLKPFRSELTYKDLKPDYNAFEQAASNLSDKLFENTSSPILSKAGDTGIFEYGGQLKLLKTVSLDQSIAVGPLTIHLMDVQLLEANDIPEDTRKNISVLNQQDIASKMTYIKILYSVENTTDQNIGFYGLNSVHLNTGNPTSADRNFMRKPYIYHQYNGVVMDNIAAGFVYTGDPDKLESIELVFNKIYDYDTGKTIVEPTSLTIPFETKD</sequence>
<evidence type="ECO:0000313" key="3">
    <source>
        <dbReference type="Proteomes" id="UP000323664"/>
    </source>
</evidence>
<organism evidence="2 3">
    <name type="scientific">Paenibacillus amylolyticus</name>
    <dbReference type="NCBI Taxonomy" id="1451"/>
    <lineage>
        <taxon>Bacteria</taxon>
        <taxon>Bacillati</taxon>
        <taxon>Bacillota</taxon>
        <taxon>Bacilli</taxon>
        <taxon>Bacillales</taxon>
        <taxon>Paenibacillaceae</taxon>
        <taxon>Paenibacillus</taxon>
    </lineage>
</organism>
<protein>
    <submittedName>
        <fullName evidence="2">Uncharacterized protein</fullName>
    </submittedName>
</protein>
<dbReference type="OrthoDB" id="2869578at2"/>
<dbReference type="EMBL" id="RIAS01000001">
    <property type="protein sequence ID" value="KAA8782380.1"/>
    <property type="molecule type" value="Genomic_DNA"/>
</dbReference>
<dbReference type="RefSeq" id="WP_123062326.1">
    <property type="nucleotide sequence ID" value="NZ_RIAS01000001.1"/>
</dbReference>